<dbReference type="AlphaFoldDB" id="A0A1I4QSF4"/>
<evidence type="ECO:0000313" key="11">
    <source>
        <dbReference type="EMBL" id="SFM42665.1"/>
    </source>
</evidence>
<comment type="similarity">
    <text evidence="2 9">Belongs to the SLC41A transporter family.</text>
</comment>
<evidence type="ECO:0000259" key="10">
    <source>
        <dbReference type="PROSITE" id="PS51371"/>
    </source>
</evidence>
<comment type="function">
    <text evidence="9">Acts as a magnesium transporter.</text>
</comment>
<protein>
    <recommendedName>
        <fullName evidence="9">Magnesium transporter MgtE</fullName>
    </recommendedName>
</protein>
<dbReference type="EMBL" id="FOUI01000005">
    <property type="protein sequence ID" value="SFM42665.1"/>
    <property type="molecule type" value="Genomic_DNA"/>
</dbReference>
<evidence type="ECO:0000256" key="4">
    <source>
        <dbReference type="ARBA" id="ARBA00022692"/>
    </source>
</evidence>
<evidence type="ECO:0000256" key="8">
    <source>
        <dbReference type="PROSITE-ProRule" id="PRU00703"/>
    </source>
</evidence>
<evidence type="ECO:0000256" key="1">
    <source>
        <dbReference type="ARBA" id="ARBA00004141"/>
    </source>
</evidence>
<evidence type="ECO:0000313" key="12">
    <source>
        <dbReference type="Proteomes" id="UP000243629"/>
    </source>
</evidence>
<gene>
    <name evidence="11" type="ORF">SAMN05216217_1057</name>
</gene>
<keyword evidence="6 9" id="KW-1133">Transmembrane helix</keyword>
<dbReference type="Pfam" id="PF03448">
    <property type="entry name" value="MgtE_N"/>
    <property type="match status" value="1"/>
</dbReference>
<dbReference type="NCBIfam" id="TIGR00400">
    <property type="entry name" value="mgtE"/>
    <property type="match status" value="1"/>
</dbReference>
<feature type="transmembrane region" description="Helical" evidence="9">
    <location>
        <begin position="358"/>
        <end position="378"/>
    </location>
</feature>
<dbReference type="GO" id="GO:0015095">
    <property type="term" value="F:magnesium ion transmembrane transporter activity"/>
    <property type="evidence" value="ECO:0007669"/>
    <property type="project" value="UniProtKB-UniRule"/>
</dbReference>
<dbReference type="PROSITE" id="PS51371">
    <property type="entry name" value="CBS"/>
    <property type="match status" value="2"/>
</dbReference>
<feature type="domain" description="CBS" evidence="10">
    <location>
        <begin position="136"/>
        <end position="198"/>
    </location>
</feature>
<dbReference type="InterPro" id="IPR006669">
    <property type="entry name" value="MgtE_transporter"/>
</dbReference>
<dbReference type="Proteomes" id="UP000243629">
    <property type="component" value="Unassembled WGS sequence"/>
</dbReference>
<dbReference type="SUPFAM" id="SSF158791">
    <property type="entry name" value="MgtE N-terminal domain-like"/>
    <property type="match status" value="1"/>
</dbReference>
<dbReference type="SUPFAM" id="SSF161093">
    <property type="entry name" value="MgtE membrane domain-like"/>
    <property type="match status" value="1"/>
</dbReference>
<dbReference type="InterPro" id="IPR000644">
    <property type="entry name" value="CBS_dom"/>
</dbReference>
<keyword evidence="4 9" id="KW-0812">Transmembrane</keyword>
<dbReference type="Gene3D" id="3.10.580.10">
    <property type="entry name" value="CBS-domain"/>
    <property type="match status" value="1"/>
</dbReference>
<evidence type="ECO:0000256" key="3">
    <source>
        <dbReference type="ARBA" id="ARBA00022448"/>
    </source>
</evidence>
<dbReference type="InterPro" id="IPR038076">
    <property type="entry name" value="MgtE_N_sf"/>
</dbReference>
<dbReference type="OrthoDB" id="9790355at2"/>
<dbReference type="Pfam" id="PF01769">
    <property type="entry name" value="MgtE"/>
    <property type="match status" value="1"/>
</dbReference>
<dbReference type="SUPFAM" id="SSF54631">
    <property type="entry name" value="CBS-domain pair"/>
    <property type="match status" value="1"/>
</dbReference>
<dbReference type="GO" id="GO:0046872">
    <property type="term" value="F:metal ion binding"/>
    <property type="evidence" value="ECO:0007669"/>
    <property type="project" value="UniProtKB-KW"/>
</dbReference>
<dbReference type="RefSeq" id="WP_093474311.1">
    <property type="nucleotide sequence ID" value="NZ_FOUI01000005.1"/>
</dbReference>
<proteinExistence type="inferred from homology"/>
<evidence type="ECO:0000256" key="2">
    <source>
        <dbReference type="ARBA" id="ARBA00009749"/>
    </source>
</evidence>
<dbReference type="InterPro" id="IPR006668">
    <property type="entry name" value="Mg_transptr_MgtE_intracell_dom"/>
</dbReference>
<accession>A0A1I4QSF4</accession>
<dbReference type="CDD" id="cd04606">
    <property type="entry name" value="CBS_pair_Mg_transporter"/>
    <property type="match status" value="1"/>
</dbReference>
<dbReference type="InterPro" id="IPR036739">
    <property type="entry name" value="SLC41_membr_dom_sf"/>
</dbReference>
<keyword evidence="7 9" id="KW-0472">Membrane</keyword>
<feature type="transmembrane region" description="Helical" evidence="9">
    <location>
        <begin position="310"/>
        <end position="337"/>
    </location>
</feature>
<keyword evidence="12" id="KW-1185">Reference proteome</keyword>
<feature type="transmembrane region" description="Helical" evidence="9">
    <location>
        <begin position="422"/>
        <end position="447"/>
    </location>
</feature>
<dbReference type="PANTHER" id="PTHR43773">
    <property type="entry name" value="MAGNESIUM TRANSPORTER MGTE"/>
    <property type="match status" value="1"/>
</dbReference>
<dbReference type="PANTHER" id="PTHR43773:SF1">
    <property type="entry name" value="MAGNESIUM TRANSPORTER MGTE"/>
    <property type="match status" value="1"/>
</dbReference>
<feature type="transmembrane region" description="Helical" evidence="9">
    <location>
        <begin position="284"/>
        <end position="304"/>
    </location>
</feature>
<dbReference type="InterPro" id="IPR006667">
    <property type="entry name" value="SLC41_membr_dom"/>
</dbReference>
<dbReference type="Pfam" id="PF00571">
    <property type="entry name" value="CBS"/>
    <property type="match status" value="2"/>
</dbReference>
<keyword evidence="5 9" id="KW-0460">Magnesium</keyword>
<feature type="transmembrane region" description="Helical" evidence="9">
    <location>
        <begin position="384"/>
        <end position="410"/>
    </location>
</feature>
<evidence type="ECO:0000256" key="6">
    <source>
        <dbReference type="ARBA" id="ARBA00022989"/>
    </source>
</evidence>
<evidence type="ECO:0000256" key="5">
    <source>
        <dbReference type="ARBA" id="ARBA00022842"/>
    </source>
</evidence>
<keyword evidence="3 9" id="KW-0813">Transport</keyword>
<sequence>MTYNLVADALRAAMARQDGEAICRLLSELRPADLAEFLRQEQPREALQLFQQLHTAQRAEVFGYLPAEAQLQLAEVMDDHALSQLLTRMDADERADLFKLFDAERQERILRGLAHHEREDLRRLSSYAEGTAGSVMTSDYVVVPADMSARDALEHIRLTAPDAETIYQIYVLDAQQRIIGTLSLRELILGRPQAPISELMTRDVVSLQVHATQEEAARLISRYDLMTLPIIDEAQRMIGIITYDDALDVVEEEATEDIHKGATIGKLEGGLRGASLFTLYRKRIGWLVLLVFANIFSGAGIAYFEDTISAYIALVFFLPLLIDSGGNAGSQAATLMVRGLATGDVRFRDWGRLLGRELGVASALGLTMALAVSGLGFIRGGEQIALVVALSMVLVVMIGSLIGMCLPFLLQRLKLDPATASAPLVTSIADASGVLIYFGIATAILGLPDV</sequence>
<evidence type="ECO:0000256" key="9">
    <source>
        <dbReference type="RuleBase" id="RU362011"/>
    </source>
</evidence>
<comment type="subcellular location">
    <subcellularLocation>
        <location evidence="9">Cell membrane</location>
        <topology evidence="9">Multi-pass membrane protein</topology>
    </subcellularLocation>
    <subcellularLocation>
        <location evidence="1">Membrane</location>
        <topology evidence="1">Multi-pass membrane protein</topology>
    </subcellularLocation>
</comment>
<keyword evidence="9" id="KW-1003">Cell membrane</keyword>
<dbReference type="SMART" id="SM00116">
    <property type="entry name" value="CBS"/>
    <property type="match status" value="2"/>
</dbReference>
<dbReference type="SMART" id="SM00924">
    <property type="entry name" value="MgtE_N"/>
    <property type="match status" value="1"/>
</dbReference>
<organism evidence="11 12">
    <name type="scientific">Halopseudomonas yangmingensis</name>
    <dbReference type="NCBI Taxonomy" id="1720063"/>
    <lineage>
        <taxon>Bacteria</taxon>
        <taxon>Pseudomonadati</taxon>
        <taxon>Pseudomonadota</taxon>
        <taxon>Gammaproteobacteria</taxon>
        <taxon>Pseudomonadales</taxon>
        <taxon>Pseudomonadaceae</taxon>
        <taxon>Halopseudomonas</taxon>
    </lineage>
</organism>
<dbReference type="GO" id="GO:0005886">
    <property type="term" value="C:plasma membrane"/>
    <property type="evidence" value="ECO:0007669"/>
    <property type="project" value="UniProtKB-SubCell"/>
</dbReference>
<dbReference type="Gene3D" id="1.10.357.20">
    <property type="entry name" value="SLC41 divalent cation transporters, integral membrane domain"/>
    <property type="match status" value="1"/>
</dbReference>
<keyword evidence="9" id="KW-0479">Metal-binding</keyword>
<feature type="domain" description="CBS" evidence="10">
    <location>
        <begin position="200"/>
        <end position="256"/>
    </location>
</feature>
<comment type="subunit">
    <text evidence="9">Homodimer.</text>
</comment>
<evidence type="ECO:0000256" key="7">
    <source>
        <dbReference type="ARBA" id="ARBA00023136"/>
    </source>
</evidence>
<reference evidence="12" key="1">
    <citation type="submission" date="2016-10" db="EMBL/GenBank/DDBJ databases">
        <authorList>
            <person name="Varghese N."/>
            <person name="Submissions S."/>
        </authorList>
    </citation>
    <scope>NUCLEOTIDE SEQUENCE [LARGE SCALE GENOMIC DNA]</scope>
    <source>
        <strain evidence="12">DSM 24213</strain>
    </source>
</reference>
<dbReference type="STRING" id="1720063.SAMN05216217_1057"/>
<name>A0A1I4QSF4_9GAMM</name>
<dbReference type="InterPro" id="IPR046342">
    <property type="entry name" value="CBS_dom_sf"/>
</dbReference>
<dbReference type="Gene3D" id="1.25.60.10">
    <property type="entry name" value="MgtE N-terminal domain-like"/>
    <property type="match status" value="1"/>
</dbReference>
<keyword evidence="8" id="KW-0129">CBS domain</keyword>